<comment type="caution">
    <text evidence="2">The sequence shown here is derived from an EMBL/GenBank/DDBJ whole genome shotgun (WGS) entry which is preliminary data.</text>
</comment>
<dbReference type="RefSeq" id="XP_021882408.1">
    <property type="nucleotide sequence ID" value="XM_022020755.1"/>
</dbReference>
<dbReference type="PANTHER" id="PTHR47668:SF1">
    <property type="entry name" value="DIENELACTONE HYDROLASE DOMAIN-CONTAINING PROTEIN-RELATED"/>
    <property type="match status" value="1"/>
</dbReference>
<accession>A0A1Y2GSA6</accession>
<dbReference type="FunCoup" id="A0A1Y2GSA6">
    <property type="interactions" value="22"/>
</dbReference>
<dbReference type="InterPro" id="IPR002925">
    <property type="entry name" value="Dienelactn_hydro"/>
</dbReference>
<dbReference type="OrthoDB" id="17560at2759"/>
<feature type="domain" description="Dienelactone hydrolase" evidence="1">
    <location>
        <begin position="38"/>
        <end position="247"/>
    </location>
</feature>
<dbReference type="STRING" id="64571.A0A1Y2GSA6"/>
<evidence type="ECO:0000313" key="3">
    <source>
        <dbReference type="Proteomes" id="UP000193648"/>
    </source>
</evidence>
<name>A0A1Y2GSA6_9FUNG</name>
<dbReference type="EMBL" id="MCFF01000014">
    <property type="protein sequence ID" value="ORZ19240.1"/>
    <property type="molecule type" value="Genomic_DNA"/>
</dbReference>
<proteinExistence type="predicted"/>
<dbReference type="Pfam" id="PF01738">
    <property type="entry name" value="DLH"/>
    <property type="match status" value="1"/>
</dbReference>
<dbReference type="Gene3D" id="3.40.50.1820">
    <property type="entry name" value="alpha/beta hydrolase"/>
    <property type="match status" value="1"/>
</dbReference>
<keyword evidence="3" id="KW-1185">Reference proteome</keyword>
<dbReference type="PANTHER" id="PTHR47668">
    <property type="entry name" value="DIENELACTONE HYDROLASE FAMILY PROTEIN (AFU_ORTHOLOGUE AFUA_6G01940)"/>
    <property type="match status" value="1"/>
</dbReference>
<dbReference type="SUPFAM" id="SSF53474">
    <property type="entry name" value="alpha/beta-Hydrolases"/>
    <property type="match status" value="1"/>
</dbReference>
<evidence type="ECO:0000313" key="2">
    <source>
        <dbReference type="EMBL" id="ORZ19240.1"/>
    </source>
</evidence>
<evidence type="ECO:0000259" key="1">
    <source>
        <dbReference type="Pfam" id="PF01738"/>
    </source>
</evidence>
<gene>
    <name evidence="2" type="ORF">BCR41DRAFT_304247</name>
</gene>
<dbReference type="InterPro" id="IPR029058">
    <property type="entry name" value="AB_hydrolase_fold"/>
</dbReference>
<reference evidence="2 3" key="1">
    <citation type="submission" date="2016-07" db="EMBL/GenBank/DDBJ databases">
        <title>Pervasive Adenine N6-methylation of Active Genes in Fungi.</title>
        <authorList>
            <consortium name="DOE Joint Genome Institute"/>
            <person name="Mondo S.J."/>
            <person name="Dannebaum R.O."/>
            <person name="Kuo R.C."/>
            <person name="Labutti K."/>
            <person name="Haridas S."/>
            <person name="Kuo A."/>
            <person name="Salamov A."/>
            <person name="Ahrendt S.R."/>
            <person name="Lipzen A."/>
            <person name="Sullivan W."/>
            <person name="Andreopoulos W.B."/>
            <person name="Clum A."/>
            <person name="Lindquist E."/>
            <person name="Daum C."/>
            <person name="Ramamoorthy G.K."/>
            <person name="Gryganskyi A."/>
            <person name="Culley D."/>
            <person name="Magnuson J.K."/>
            <person name="James T.Y."/>
            <person name="O'Malley M.A."/>
            <person name="Stajich J.E."/>
            <person name="Spatafora J.W."/>
            <person name="Visel A."/>
            <person name="Grigoriev I.V."/>
        </authorList>
    </citation>
    <scope>NUCLEOTIDE SEQUENCE [LARGE SCALE GENOMIC DNA]</scope>
    <source>
        <strain evidence="2 3">NRRL 3116</strain>
    </source>
</reference>
<dbReference type="InParanoid" id="A0A1Y2GSA6"/>
<dbReference type="GO" id="GO:0016787">
    <property type="term" value="F:hydrolase activity"/>
    <property type="evidence" value="ECO:0007669"/>
    <property type="project" value="InterPro"/>
</dbReference>
<sequence>MSLSDSCCNTPPTNAEWERKGHDKVLLTKVHGEEQKVYRTGPKDSKYGIIAVYDILGFHPTTYQFYDRLATANGGFQVSAPYFFKKILPESYIGNRPLAIAWIDDNANYKKNHYDDLIRAAVEDLRSDGCTTFSIFGQCWGTYISILAASEDDSPFLAAGGPHPAMCTVELVKNIKCPVILLPAKDDDDMVGIPLVEEVNRKNFSTRSVHKRFTEVHHGWTGSRGDWSDPVQFRAGMEAVNMLAEFFVKVAENPEDK</sequence>
<dbReference type="Proteomes" id="UP000193648">
    <property type="component" value="Unassembled WGS sequence"/>
</dbReference>
<dbReference type="GeneID" id="33562599"/>
<dbReference type="AlphaFoldDB" id="A0A1Y2GSA6"/>
<organism evidence="2 3">
    <name type="scientific">Lobosporangium transversale</name>
    <dbReference type="NCBI Taxonomy" id="64571"/>
    <lineage>
        <taxon>Eukaryota</taxon>
        <taxon>Fungi</taxon>
        <taxon>Fungi incertae sedis</taxon>
        <taxon>Mucoromycota</taxon>
        <taxon>Mortierellomycotina</taxon>
        <taxon>Mortierellomycetes</taxon>
        <taxon>Mortierellales</taxon>
        <taxon>Mortierellaceae</taxon>
        <taxon>Lobosporangium</taxon>
    </lineage>
</organism>
<protein>
    <recommendedName>
        <fullName evidence="1">Dienelactone hydrolase domain-containing protein</fullName>
    </recommendedName>
</protein>